<feature type="transmembrane region" description="Helical" evidence="2">
    <location>
        <begin position="44"/>
        <end position="63"/>
    </location>
</feature>
<feature type="region of interest" description="Disordered" evidence="1">
    <location>
        <begin position="1"/>
        <end position="23"/>
    </location>
</feature>
<accession>A0A1H6MRH6</accession>
<name>A0A1H6MRH6_9FLAO</name>
<evidence type="ECO:0000313" key="4">
    <source>
        <dbReference type="Proteomes" id="UP000199634"/>
    </source>
</evidence>
<keyword evidence="2" id="KW-0472">Membrane</keyword>
<protein>
    <submittedName>
        <fullName evidence="3">Uncharacterized protein</fullName>
    </submittedName>
</protein>
<proteinExistence type="predicted"/>
<feature type="non-terminal residue" evidence="3">
    <location>
        <position position="1"/>
    </location>
</feature>
<keyword evidence="4" id="KW-1185">Reference proteome</keyword>
<evidence type="ECO:0000256" key="2">
    <source>
        <dbReference type="SAM" id="Phobius"/>
    </source>
</evidence>
<dbReference type="SUPFAM" id="SSF51004">
    <property type="entry name" value="C-terminal (heme d1) domain of cytochrome cd1-nitrite reductase"/>
    <property type="match status" value="1"/>
</dbReference>
<evidence type="ECO:0000313" key="3">
    <source>
        <dbReference type="EMBL" id="SEI04527.1"/>
    </source>
</evidence>
<organism evidence="3 4">
    <name type="scientific">Paenimyroides marinum</name>
    <dbReference type="NCBI Taxonomy" id="1159016"/>
    <lineage>
        <taxon>Bacteria</taxon>
        <taxon>Pseudomonadati</taxon>
        <taxon>Bacteroidota</taxon>
        <taxon>Flavobacteriia</taxon>
        <taxon>Flavobacteriales</taxon>
        <taxon>Flavobacteriaceae</taxon>
        <taxon>Paenimyroides</taxon>
    </lineage>
</organism>
<dbReference type="InterPro" id="IPR011048">
    <property type="entry name" value="Haem_d1_sf"/>
</dbReference>
<dbReference type="EMBL" id="FNXE01000092">
    <property type="protein sequence ID" value="SEI04527.1"/>
    <property type="molecule type" value="Genomic_DNA"/>
</dbReference>
<keyword evidence="2" id="KW-0812">Transmembrane</keyword>
<sequence>AATRTGAHQAVLHNSDPSKARSKLRKAAGPLPARLKNDTTMKKLIFTTFLFFSLFTVFGQNGLKNGNLFILLKDKNTISINSYINNSINQIKTFPITEKSIYTTDQKERIVVLDTAKNKVTIYNIKSGEIKLTIPFDIKPKSIFIDENNLFIGGEKGKEILIQYHLKNEKWYQLEIPSEVVVWGKAIDDIVVNDSLLIAIDNIVLPKYVLFYRKNSTDKLELLHFKELKHNGAYESIHQGRITETYIGLLSDTYSGYVGATNHITVYNNLDLSSSFALSSNQNDKNYHTFTDFILINDKIVIASKEKGLGIFEIKESYFKKSDEYSNRSSNRREDISKIKYTKYDNQVITKLTLIPNTNKIVLTLEDKKGVIRHEIIAI</sequence>
<keyword evidence="2" id="KW-1133">Transmembrane helix</keyword>
<evidence type="ECO:0000256" key="1">
    <source>
        <dbReference type="SAM" id="MobiDB-lite"/>
    </source>
</evidence>
<dbReference type="Proteomes" id="UP000199634">
    <property type="component" value="Unassembled WGS sequence"/>
</dbReference>
<dbReference type="RefSeq" id="WP_218143531.1">
    <property type="nucleotide sequence ID" value="NZ_FNXE01000092.1"/>
</dbReference>
<dbReference type="AlphaFoldDB" id="A0A1H6MRH6"/>
<reference evidence="3 4" key="1">
    <citation type="submission" date="2016-10" db="EMBL/GenBank/DDBJ databases">
        <authorList>
            <person name="de Groot N.N."/>
        </authorList>
    </citation>
    <scope>NUCLEOTIDE SEQUENCE [LARGE SCALE GENOMIC DNA]</scope>
    <source>
        <strain evidence="3 4">CGMCC 1.10825</strain>
    </source>
</reference>
<gene>
    <name evidence="3" type="ORF">SAMN02927937_02934</name>
</gene>